<comment type="caution">
    <text evidence="1">The sequence shown here is derived from an EMBL/GenBank/DDBJ whole genome shotgun (WGS) entry which is preliminary data.</text>
</comment>
<dbReference type="Proteomes" id="UP000027997">
    <property type="component" value="Unassembled WGS sequence"/>
</dbReference>
<gene>
    <name evidence="1" type="ORF">GV64_10990</name>
</gene>
<organism evidence="1 2">
    <name type="scientific">Endozoicomonas elysicola</name>
    <dbReference type="NCBI Taxonomy" id="305900"/>
    <lineage>
        <taxon>Bacteria</taxon>
        <taxon>Pseudomonadati</taxon>
        <taxon>Pseudomonadota</taxon>
        <taxon>Gammaproteobacteria</taxon>
        <taxon>Oceanospirillales</taxon>
        <taxon>Endozoicomonadaceae</taxon>
        <taxon>Endozoicomonas</taxon>
    </lineage>
</organism>
<dbReference type="EMBL" id="JOJP01000001">
    <property type="protein sequence ID" value="KEI71196.1"/>
    <property type="molecule type" value="Genomic_DNA"/>
</dbReference>
<protein>
    <submittedName>
        <fullName evidence="1">Uncharacterized protein</fullName>
    </submittedName>
</protein>
<name>A0A081KAM0_9GAMM</name>
<evidence type="ECO:0000313" key="1">
    <source>
        <dbReference type="EMBL" id="KEI71196.1"/>
    </source>
</evidence>
<accession>A0A081KAM0</accession>
<reference evidence="1 2" key="1">
    <citation type="submission" date="2014-06" db="EMBL/GenBank/DDBJ databases">
        <title>Whole Genome Sequences of Three Symbiotic Endozoicomonas Bacteria.</title>
        <authorList>
            <person name="Neave M.J."/>
            <person name="Apprill A."/>
            <person name="Voolstra C.R."/>
        </authorList>
    </citation>
    <scope>NUCLEOTIDE SEQUENCE [LARGE SCALE GENOMIC DNA]</scope>
    <source>
        <strain evidence="1 2">DSM 22380</strain>
    </source>
</reference>
<evidence type="ECO:0000313" key="2">
    <source>
        <dbReference type="Proteomes" id="UP000027997"/>
    </source>
</evidence>
<proteinExistence type="predicted"/>
<keyword evidence="2" id="KW-1185">Reference proteome</keyword>
<dbReference type="AlphaFoldDB" id="A0A081KAM0"/>
<sequence length="277" mass="32317">MCNHRAISSVHTVKHLPINDDHNLNNDFKKKVRKIQHRYLSVNDQRMIKTHLISLYQPSPVEIPPCSPRKREYTCWQTFYNRAATRVIPKELNEQYSTVLINVLSDQQCFDYFQIQRNRKSKTVDLGQVYHWLKTEDTFIHCYPKWISEQRPYRVYICTKTRFSGVLLDKMLTHNRRENKEKSSPDFKLKIIAQQQAHLREETFVSYHPSFNSALSWARNASRDELAYCLQGQAPSNSSRPFQTNSIGIFESSAGNTALKIEATSALESAVLSNPYI</sequence>